<dbReference type="InterPro" id="IPR008772">
    <property type="entry name" value="Phosphonate_metab_PhnH"/>
</dbReference>
<dbReference type="PIRSF" id="PIRSF020680">
    <property type="entry name" value="PhnH"/>
    <property type="match status" value="1"/>
</dbReference>
<dbReference type="SUPFAM" id="SSF159709">
    <property type="entry name" value="PhnH-like"/>
    <property type="match status" value="1"/>
</dbReference>
<dbReference type="RefSeq" id="WP_058238359.1">
    <property type="nucleotide sequence ID" value="NZ_CYPW01000006.1"/>
</dbReference>
<dbReference type="STRING" id="321267.SHM7688_00411"/>
<dbReference type="GO" id="GO:0061693">
    <property type="term" value="F:alpha-D-ribose 1-methylphosphonate 5-triphosphate synthase activity"/>
    <property type="evidence" value="ECO:0007669"/>
    <property type="project" value="UniProtKB-EC"/>
</dbReference>
<proteinExistence type="predicted"/>
<dbReference type="Gene3D" id="3.40.50.11310">
    <property type="entry name" value="Bacterial phosphonate metabolism protein PhnH"/>
    <property type="match status" value="1"/>
</dbReference>
<reference evidence="1 2" key="1">
    <citation type="submission" date="2015-09" db="EMBL/GenBank/DDBJ databases">
        <authorList>
            <consortium name="Swine Surveillance"/>
        </authorList>
    </citation>
    <scope>NUCLEOTIDE SEQUENCE [LARGE SCALE GENOMIC DNA]</scope>
    <source>
        <strain evidence="1 2">CECT 7688</strain>
    </source>
</reference>
<dbReference type="Proteomes" id="UP000054823">
    <property type="component" value="Unassembled WGS sequence"/>
</dbReference>
<organism evidence="1 2">
    <name type="scientific">Shimia marina</name>
    <dbReference type="NCBI Taxonomy" id="321267"/>
    <lineage>
        <taxon>Bacteria</taxon>
        <taxon>Pseudomonadati</taxon>
        <taxon>Pseudomonadota</taxon>
        <taxon>Alphaproteobacteria</taxon>
        <taxon>Rhodobacterales</taxon>
        <taxon>Roseobacteraceae</taxon>
    </lineage>
</organism>
<evidence type="ECO:0000313" key="2">
    <source>
        <dbReference type="Proteomes" id="UP000054823"/>
    </source>
</evidence>
<sequence length="189" mass="20014">MDADVLKGGFANAPVDAARAFRGLMTVMARPGKLETLQGAQPPAPVSVAAGTVILTLCDPDTPLHLAGDWDCTAMRDWVAFHVGAPIVAAEQAMFAIGRWEDLAPLSRFAIGTPEYPDRSATLIVEREVLASAGATLRGPGIKETAEMALPETEAFQMNALLFPLGLDFFFTCGDQVSALPRTTKVEAA</sequence>
<name>A0A0P1FC10_9RHOB</name>
<protein>
    <submittedName>
        <fullName evidence="1">Alpha-D-ribose 1-methylphosphonate 5-triphosphate synthase subunit PhnH</fullName>
        <ecNumber evidence="1">2.7.8.37</ecNumber>
    </submittedName>
</protein>
<accession>A0A0P1FC10</accession>
<dbReference type="AlphaFoldDB" id="A0A0P1FC10"/>
<keyword evidence="1" id="KW-0808">Transferase</keyword>
<dbReference type="NCBIfam" id="TIGR03292">
    <property type="entry name" value="PhnH_redo"/>
    <property type="match status" value="1"/>
</dbReference>
<dbReference type="EMBL" id="CYPW01000006">
    <property type="protein sequence ID" value="CUH50979.1"/>
    <property type="molecule type" value="Genomic_DNA"/>
</dbReference>
<dbReference type="EC" id="2.7.8.37" evidence="1"/>
<dbReference type="InterPro" id="IPR038058">
    <property type="entry name" value="PhnH-like_sp"/>
</dbReference>
<dbReference type="OrthoDB" id="9814509at2"/>
<dbReference type="Pfam" id="PF05845">
    <property type="entry name" value="PhnH"/>
    <property type="match status" value="1"/>
</dbReference>
<keyword evidence="2" id="KW-1185">Reference proteome</keyword>
<evidence type="ECO:0000313" key="1">
    <source>
        <dbReference type="EMBL" id="CUH50979.1"/>
    </source>
</evidence>
<dbReference type="GO" id="GO:0019634">
    <property type="term" value="P:organic phosphonate metabolic process"/>
    <property type="evidence" value="ECO:0007669"/>
    <property type="project" value="InterPro"/>
</dbReference>
<gene>
    <name evidence="1" type="primary">phnH</name>
    <name evidence="1" type="ORF">SHM7688_00411</name>
</gene>